<name>T1A6F4_9ZZZZ</name>
<keyword evidence="2" id="KW-0808">Transferase</keyword>
<dbReference type="EMBL" id="AUZZ01008753">
    <property type="protein sequence ID" value="EQD36469.1"/>
    <property type="molecule type" value="Genomic_DNA"/>
</dbReference>
<dbReference type="InterPro" id="IPR051083">
    <property type="entry name" value="GrpII_Intron_Splice-Mob/Def"/>
</dbReference>
<reference evidence="2" key="2">
    <citation type="journal article" date="2014" name="ISME J.">
        <title>Microbial stratification in low pH oxic and suboxic macroscopic growths along an acid mine drainage.</title>
        <authorList>
            <person name="Mendez-Garcia C."/>
            <person name="Mesa V."/>
            <person name="Sprenger R.R."/>
            <person name="Richter M."/>
            <person name="Diez M.S."/>
            <person name="Solano J."/>
            <person name="Bargiela R."/>
            <person name="Golyshina O.V."/>
            <person name="Manteca A."/>
            <person name="Ramos J.L."/>
            <person name="Gallego J.R."/>
            <person name="Llorente I."/>
            <person name="Martins Dos Santos V.A."/>
            <person name="Jensen O.N."/>
            <person name="Pelaez A.I."/>
            <person name="Sanchez J."/>
            <person name="Ferrer M."/>
        </authorList>
    </citation>
    <scope>NUCLEOTIDE SEQUENCE</scope>
</reference>
<evidence type="ECO:0000313" key="2">
    <source>
        <dbReference type="EMBL" id="EQD36469.1"/>
    </source>
</evidence>
<reference evidence="2" key="1">
    <citation type="submission" date="2013-08" db="EMBL/GenBank/DDBJ databases">
        <authorList>
            <person name="Mendez C."/>
            <person name="Richter M."/>
            <person name="Ferrer M."/>
            <person name="Sanchez J."/>
        </authorList>
    </citation>
    <scope>NUCLEOTIDE SEQUENCE</scope>
</reference>
<proteinExistence type="predicted"/>
<dbReference type="PANTHER" id="PTHR34047:SF8">
    <property type="entry name" value="PROTEIN YKFC"/>
    <property type="match status" value="1"/>
</dbReference>
<keyword evidence="2" id="KW-0695">RNA-directed DNA polymerase</keyword>
<dbReference type="AlphaFoldDB" id="T1A6F4"/>
<feature type="non-terminal residue" evidence="2">
    <location>
        <position position="1"/>
    </location>
</feature>
<dbReference type="PANTHER" id="PTHR34047">
    <property type="entry name" value="NUCLEAR INTRON MATURASE 1, MITOCHONDRIAL-RELATED"/>
    <property type="match status" value="1"/>
</dbReference>
<dbReference type="Pfam" id="PF00078">
    <property type="entry name" value="RVT_1"/>
    <property type="match status" value="1"/>
</dbReference>
<feature type="domain" description="Reverse transcriptase" evidence="1">
    <location>
        <begin position="1"/>
        <end position="153"/>
    </location>
</feature>
<sequence length="276" mass="32520">EIDHAWMLRFLEHRVADQRIVRLIRRWLTSGVIENGKRVAAERGTPQGAVISPLLANIYLHYVLDLWVHQWRRTHATGEVIVVRYADDSVFGFESKATAQRFLHDLQARMGQFGLTLHPDKTRLIEFGRFAATKRRKRGQGRPETFDFLGFTHCCGTTRQGGFRLLRLTVKKRMRVTLAALRGALMRRRHEPINVLGQWLHRVVQGYFNYHAVPGNLKRLEGFRREVCRAWRHALLRRSQRHRQSWERFNRLARRHIPNCRQAHPYPGARFDASRP</sequence>
<organism evidence="2">
    <name type="scientific">mine drainage metagenome</name>
    <dbReference type="NCBI Taxonomy" id="410659"/>
    <lineage>
        <taxon>unclassified sequences</taxon>
        <taxon>metagenomes</taxon>
        <taxon>ecological metagenomes</taxon>
    </lineage>
</organism>
<evidence type="ECO:0000259" key="1">
    <source>
        <dbReference type="PROSITE" id="PS50878"/>
    </source>
</evidence>
<protein>
    <submittedName>
        <fullName evidence="2">RNA-directed DNA polymerase (Reverse transcriptase)</fullName>
        <ecNumber evidence="2">2.7.7.49</ecNumber>
    </submittedName>
</protein>
<dbReference type="PROSITE" id="PS50878">
    <property type="entry name" value="RT_POL"/>
    <property type="match status" value="1"/>
</dbReference>
<dbReference type="InterPro" id="IPR043502">
    <property type="entry name" value="DNA/RNA_pol_sf"/>
</dbReference>
<dbReference type="InterPro" id="IPR000477">
    <property type="entry name" value="RT_dom"/>
</dbReference>
<accession>T1A6F4</accession>
<gene>
    <name evidence="2" type="ORF">B2A_12146</name>
</gene>
<keyword evidence="2" id="KW-0548">Nucleotidyltransferase</keyword>
<dbReference type="CDD" id="cd01651">
    <property type="entry name" value="RT_G2_intron"/>
    <property type="match status" value="1"/>
</dbReference>
<dbReference type="SUPFAM" id="SSF56672">
    <property type="entry name" value="DNA/RNA polymerases"/>
    <property type="match status" value="1"/>
</dbReference>
<comment type="caution">
    <text evidence="2">The sequence shown here is derived from an EMBL/GenBank/DDBJ whole genome shotgun (WGS) entry which is preliminary data.</text>
</comment>
<dbReference type="EC" id="2.7.7.49" evidence="2"/>
<dbReference type="GO" id="GO:0003964">
    <property type="term" value="F:RNA-directed DNA polymerase activity"/>
    <property type="evidence" value="ECO:0007669"/>
    <property type="project" value="UniProtKB-KW"/>
</dbReference>